<protein>
    <submittedName>
        <fullName evidence="7">Bacteriorhodopsin</fullName>
    </submittedName>
</protein>
<keyword evidence="5 6" id="KW-0472">Membrane</keyword>
<evidence type="ECO:0000256" key="6">
    <source>
        <dbReference type="SAM" id="Phobius"/>
    </source>
</evidence>
<evidence type="ECO:0000256" key="4">
    <source>
        <dbReference type="ARBA" id="ARBA00022989"/>
    </source>
</evidence>
<comment type="caution">
    <text evidence="7">The sequence shown here is derived from an EMBL/GenBank/DDBJ whole genome shotgun (WGS) entry which is preliminary data.</text>
</comment>
<evidence type="ECO:0000313" key="7">
    <source>
        <dbReference type="EMBL" id="MFD1585966.1"/>
    </source>
</evidence>
<proteinExistence type="inferred from homology"/>
<keyword evidence="4 6" id="KW-1133">Transmembrane helix</keyword>
<dbReference type="GO" id="GO:0016020">
    <property type="term" value="C:membrane"/>
    <property type="evidence" value="ECO:0007669"/>
    <property type="project" value="UniProtKB-SubCell"/>
</dbReference>
<accession>A0ABD6C724</accession>
<feature type="transmembrane region" description="Helical" evidence="6">
    <location>
        <begin position="37"/>
        <end position="55"/>
    </location>
</feature>
<dbReference type="AlphaFoldDB" id="A0ABD6C724"/>
<organism evidence="7 8">
    <name type="scientific">Halorientalis brevis</name>
    <dbReference type="NCBI Taxonomy" id="1126241"/>
    <lineage>
        <taxon>Archaea</taxon>
        <taxon>Methanobacteriati</taxon>
        <taxon>Methanobacteriota</taxon>
        <taxon>Stenosarchaea group</taxon>
        <taxon>Halobacteria</taxon>
        <taxon>Halobacteriales</taxon>
        <taxon>Haloarculaceae</taxon>
        <taxon>Halorientalis</taxon>
    </lineage>
</organism>
<evidence type="ECO:0000256" key="3">
    <source>
        <dbReference type="ARBA" id="ARBA00022692"/>
    </source>
</evidence>
<dbReference type="SUPFAM" id="SSF81321">
    <property type="entry name" value="Family A G protein-coupled receptor-like"/>
    <property type="match status" value="1"/>
</dbReference>
<dbReference type="EMBL" id="JBHUDJ010000001">
    <property type="protein sequence ID" value="MFD1585966.1"/>
    <property type="molecule type" value="Genomic_DNA"/>
</dbReference>
<feature type="transmembrane region" description="Helical" evidence="6">
    <location>
        <begin position="195"/>
        <end position="215"/>
    </location>
</feature>
<evidence type="ECO:0000256" key="1">
    <source>
        <dbReference type="ARBA" id="ARBA00004141"/>
    </source>
</evidence>
<evidence type="ECO:0000313" key="8">
    <source>
        <dbReference type="Proteomes" id="UP001597119"/>
    </source>
</evidence>
<feature type="transmembrane region" description="Helical" evidence="6">
    <location>
        <begin position="165"/>
        <end position="183"/>
    </location>
</feature>
<comment type="subcellular location">
    <subcellularLocation>
        <location evidence="1">Membrane</location>
        <topology evidence="1">Multi-pass membrane protein</topology>
    </subcellularLocation>
</comment>
<feature type="transmembrane region" description="Helical" evidence="6">
    <location>
        <begin position="75"/>
        <end position="93"/>
    </location>
</feature>
<feature type="transmembrane region" description="Helical" evidence="6">
    <location>
        <begin position="126"/>
        <end position="144"/>
    </location>
</feature>
<dbReference type="RefSeq" id="WP_247376777.1">
    <property type="nucleotide sequence ID" value="NZ_JALLGV010000003.1"/>
</dbReference>
<dbReference type="Gene3D" id="1.20.1070.10">
    <property type="entry name" value="Rhodopsin 7-helix transmembrane proteins"/>
    <property type="match status" value="1"/>
</dbReference>
<keyword evidence="8" id="KW-1185">Reference proteome</keyword>
<feature type="transmembrane region" description="Helical" evidence="6">
    <location>
        <begin position="100"/>
        <end position="120"/>
    </location>
</feature>
<feature type="transmembrane region" description="Helical" evidence="6">
    <location>
        <begin position="6"/>
        <end position="25"/>
    </location>
</feature>
<gene>
    <name evidence="7" type="ORF">ACFR9U_03150</name>
</gene>
<name>A0ABD6C724_9EURY</name>
<evidence type="ECO:0000256" key="5">
    <source>
        <dbReference type="ARBA" id="ARBA00023136"/>
    </source>
</evidence>
<dbReference type="Proteomes" id="UP001597119">
    <property type="component" value="Unassembled WGS sequence"/>
</dbReference>
<reference evidence="7 8" key="1">
    <citation type="journal article" date="2019" name="Int. J. Syst. Evol. Microbiol.">
        <title>The Global Catalogue of Microorganisms (GCM) 10K type strain sequencing project: providing services to taxonomists for standard genome sequencing and annotation.</title>
        <authorList>
            <consortium name="The Broad Institute Genomics Platform"/>
            <consortium name="The Broad Institute Genome Sequencing Center for Infectious Disease"/>
            <person name="Wu L."/>
            <person name="Ma J."/>
        </authorList>
    </citation>
    <scope>NUCLEOTIDE SEQUENCE [LARGE SCALE GENOMIC DNA]</scope>
    <source>
        <strain evidence="7 8">CGMCC 1.12125</strain>
    </source>
</reference>
<keyword evidence="3 6" id="KW-0812">Transmembrane</keyword>
<dbReference type="InterPro" id="IPR001425">
    <property type="entry name" value="Arc/bac/fun_rhodopsins"/>
</dbReference>
<evidence type="ECO:0000256" key="2">
    <source>
        <dbReference type="ARBA" id="ARBA00008130"/>
    </source>
</evidence>
<comment type="similarity">
    <text evidence="2">Belongs to the archaeal/bacterial/fungal opsin family.</text>
</comment>
<dbReference type="Pfam" id="PF01036">
    <property type="entry name" value="Bac_rhodopsin"/>
    <property type="match status" value="1"/>
</dbReference>
<dbReference type="SMART" id="SM01021">
    <property type="entry name" value="Bac_rhodopsin"/>
    <property type="match status" value="1"/>
</dbReference>
<sequence length="251" mass="27173">MIVGELTFYALIGTLATVATVITAVGVRKFSGRKRRIALVAPYTTAMLALGYFGMANEVLRLHSASGRPVPLSRFVVYFFSYTVIIAYVGMMADAERRHILVGVGLLSTFSLGALINWMTAPPVESVGKLLFLGSLLGILWLLFRPYTRAAQAVSGPRRLAFGKLRNLMALLLIMYLVVGLTSRQGMGLLGTFTGVYMGAYMDVFGQLGFAGILLRSDTAIEHLANERSSLLAVLRDDGPRPSEPDASTSD</sequence>